<evidence type="ECO:0000256" key="9">
    <source>
        <dbReference type="ARBA" id="ARBA00023136"/>
    </source>
</evidence>
<evidence type="ECO:0000256" key="7">
    <source>
        <dbReference type="ARBA" id="ARBA00022989"/>
    </source>
</evidence>
<dbReference type="FunFam" id="1.50.40.10:FF:000025">
    <property type="entry name" value="mitochondrial folate transporter/carrier"/>
    <property type="match status" value="1"/>
</dbReference>
<dbReference type="Pfam" id="PF00153">
    <property type="entry name" value="Mito_carr"/>
    <property type="match status" value="3"/>
</dbReference>
<keyword evidence="8" id="KW-0496">Mitochondrion</keyword>
<keyword evidence="7" id="KW-1133">Transmembrane helix</keyword>
<evidence type="ECO:0000256" key="5">
    <source>
        <dbReference type="ARBA" id="ARBA00022737"/>
    </source>
</evidence>
<keyword evidence="16" id="KW-1185">Reference proteome</keyword>
<sequence>MVSAQFDHLAGGIAGGFTSTLVCHPLDLLKVRFSANEGDPMRPQYRSYWHAAKSIVSSQGVRGLYQGVTPNLIGATVSWGLYFQFYNITKDRMRSALGVSELAPAYHLASGMIAGTSVMAVTNPIWVVKTRLCLQYETQQKAYRGVSDALVKIYKKEGIRGLYKGFVPGIIGTSHGALQFMAYDYLKERKCKRLNIPATSKLDTTDYLLYSSVSKIFAVTTTFPYQVVRTRLQDQHVQYRGVVDVVVKTYKREGIRGFYKGLLPSNLRVLPAICITFVVYENVVQMLASFKS</sequence>
<comment type="similarity">
    <text evidence="2 15">Belongs to the mitochondrial carrier (TC 2.A.29) family.</text>
</comment>
<dbReference type="GO" id="GO:0005743">
    <property type="term" value="C:mitochondrial inner membrane"/>
    <property type="evidence" value="ECO:0007669"/>
    <property type="project" value="UniProtKB-SubCell"/>
</dbReference>
<dbReference type="Proteomes" id="UP000887566">
    <property type="component" value="Unplaced"/>
</dbReference>
<dbReference type="WBParaSite" id="PSAMB.scaffold3644size17458.g22111.t1">
    <property type="protein sequence ID" value="PSAMB.scaffold3644size17458.g22111.t1"/>
    <property type="gene ID" value="PSAMB.scaffold3644size17458.g22111"/>
</dbReference>
<keyword evidence="3 15" id="KW-0813">Transport</keyword>
<evidence type="ECO:0000256" key="12">
    <source>
        <dbReference type="ARBA" id="ARBA00070508"/>
    </source>
</evidence>
<dbReference type="InterPro" id="IPR002067">
    <property type="entry name" value="MCP"/>
</dbReference>
<dbReference type="InterPro" id="IPR044712">
    <property type="entry name" value="SLC25A32-like"/>
</dbReference>
<proteinExistence type="inferred from homology"/>
<evidence type="ECO:0000256" key="6">
    <source>
        <dbReference type="ARBA" id="ARBA00022792"/>
    </source>
</evidence>
<comment type="catalytic activity">
    <reaction evidence="10">
        <text>FAD(in) = FAD(out)</text>
        <dbReference type="Rhea" id="RHEA:76535"/>
        <dbReference type="ChEBI" id="CHEBI:57692"/>
    </reaction>
</comment>
<comment type="function">
    <text evidence="11">Facilitates flavin adenine dinucleotide (FAD) translocation across the mitochondrial inner membrane into the mitochondrial matrix where it acts as a redox cofactor to assist flavoenzyme activities in fundamental metabolic processes including fatty acid beta-oxidation, amino acid and choline metabolism as well as mitochondrial electron transportation. In particular, provides FAD to DLD dehydrogenase of the glycine cleavage system, part of mitochondrial one-carbon metabolic pathway involved in neural tube closure in early embryogenesis.</text>
</comment>
<evidence type="ECO:0000256" key="15">
    <source>
        <dbReference type="RuleBase" id="RU000488"/>
    </source>
</evidence>
<dbReference type="AlphaFoldDB" id="A0A914WDY3"/>
<evidence type="ECO:0000256" key="3">
    <source>
        <dbReference type="ARBA" id="ARBA00022448"/>
    </source>
</evidence>
<feature type="repeat" description="Solcar" evidence="14">
    <location>
        <begin position="2"/>
        <end position="92"/>
    </location>
</feature>
<evidence type="ECO:0000256" key="11">
    <source>
        <dbReference type="ARBA" id="ARBA00058619"/>
    </source>
</evidence>
<accession>A0A914WDY3</accession>
<evidence type="ECO:0000256" key="2">
    <source>
        <dbReference type="ARBA" id="ARBA00006375"/>
    </source>
</evidence>
<feature type="repeat" description="Solcar" evidence="14">
    <location>
        <begin position="202"/>
        <end position="286"/>
    </location>
</feature>
<dbReference type="PANTHER" id="PTHR45683">
    <property type="entry name" value="MITOCHONDRIAL NICOTINAMIDE ADENINE DINUCLEOTIDE TRANSPORTER 1-RELATED-RELATED"/>
    <property type="match status" value="1"/>
</dbReference>
<dbReference type="SUPFAM" id="SSF103506">
    <property type="entry name" value="Mitochondrial carrier"/>
    <property type="match status" value="1"/>
</dbReference>
<comment type="subcellular location">
    <subcellularLocation>
        <location evidence="1">Mitochondrion inner membrane</location>
        <topology evidence="1">Multi-pass membrane protein</topology>
    </subcellularLocation>
</comment>
<dbReference type="GO" id="GO:0015711">
    <property type="term" value="P:organic anion transport"/>
    <property type="evidence" value="ECO:0007669"/>
    <property type="project" value="UniProtKB-ARBA"/>
</dbReference>
<evidence type="ECO:0000256" key="4">
    <source>
        <dbReference type="ARBA" id="ARBA00022692"/>
    </source>
</evidence>
<keyword evidence="9 14" id="KW-0472">Membrane</keyword>
<keyword evidence="4 14" id="KW-0812">Transmembrane</keyword>
<dbReference type="PRINTS" id="PR00926">
    <property type="entry name" value="MITOCARRIER"/>
</dbReference>
<evidence type="ECO:0000256" key="13">
    <source>
        <dbReference type="ARBA" id="ARBA00079992"/>
    </source>
</evidence>
<keyword evidence="6" id="KW-0999">Mitochondrion inner membrane</keyword>
<evidence type="ECO:0000313" key="16">
    <source>
        <dbReference type="Proteomes" id="UP000887566"/>
    </source>
</evidence>
<feature type="repeat" description="Solcar" evidence="14">
    <location>
        <begin position="102"/>
        <end position="189"/>
    </location>
</feature>
<dbReference type="InterPro" id="IPR023395">
    <property type="entry name" value="MCP_dom_sf"/>
</dbReference>
<dbReference type="PROSITE" id="PS50920">
    <property type="entry name" value="SOLCAR"/>
    <property type="match status" value="3"/>
</dbReference>
<evidence type="ECO:0000256" key="14">
    <source>
        <dbReference type="PROSITE-ProRule" id="PRU00282"/>
    </source>
</evidence>
<dbReference type="Gene3D" id="1.50.40.10">
    <property type="entry name" value="Mitochondrial carrier domain"/>
    <property type="match status" value="2"/>
</dbReference>
<dbReference type="GO" id="GO:0015215">
    <property type="term" value="F:nucleotide transmembrane transporter activity"/>
    <property type="evidence" value="ECO:0007669"/>
    <property type="project" value="UniProtKB-ARBA"/>
</dbReference>
<organism evidence="16 17">
    <name type="scientific">Plectus sambesii</name>
    <dbReference type="NCBI Taxonomy" id="2011161"/>
    <lineage>
        <taxon>Eukaryota</taxon>
        <taxon>Metazoa</taxon>
        <taxon>Ecdysozoa</taxon>
        <taxon>Nematoda</taxon>
        <taxon>Chromadorea</taxon>
        <taxon>Plectida</taxon>
        <taxon>Plectina</taxon>
        <taxon>Plectoidea</taxon>
        <taxon>Plectidae</taxon>
        <taxon>Plectus</taxon>
    </lineage>
</organism>
<protein>
    <recommendedName>
        <fullName evidence="12">Solute carrier family 25 member 32</fullName>
    </recommendedName>
    <alternativeName>
        <fullName evidence="13">Mitochondrial FAD transporter</fullName>
    </alternativeName>
</protein>
<evidence type="ECO:0000256" key="10">
    <source>
        <dbReference type="ARBA" id="ARBA00050907"/>
    </source>
</evidence>
<dbReference type="InterPro" id="IPR018108">
    <property type="entry name" value="MCP_transmembrane"/>
</dbReference>
<keyword evidence="5" id="KW-0677">Repeat</keyword>
<evidence type="ECO:0000313" key="17">
    <source>
        <dbReference type="WBParaSite" id="PSAMB.scaffold3644size17458.g22111.t1"/>
    </source>
</evidence>
<evidence type="ECO:0000256" key="8">
    <source>
        <dbReference type="ARBA" id="ARBA00023128"/>
    </source>
</evidence>
<reference evidence="17" key="1">
    <citation type="submission" date="2022-11" db="UniProtKB">
        <authorList>
            <consortium name="WormBaseParasite"/>
        </authorList>
    </citation>
    <scope>IDENTIFICATION</scope>
</reference>
<name>A0A914WDY3_9BILA</name>
<evidence type="ECO:0000256" key="1">
    <source>
        <dbReference type="ARBA" id="ARBA00004448"/>
    </source>
</evidence>